<keyword evidence="1" id="KW-0472">Membrane</keyword>
<keyword evidence="1" id="KW-1133">Transmembrane helix</keyword>
<dbReference type="Proteomes" id="UP000267798">
    <property type="component" value="Unassembled WGS sequence"/>
</dbReference>
<dbReference type="EMBL" id="QXQB01000001">
    <property type="protein sequence ID" value="RJX41663.1"/>
    <property type="molecule type" value="Genomic_DNA"/>
</dbReference>
<protein>
    <submittedName>
        <fullName evidence="3">Multidrug transporter</fullName>
    </submittedName>
</protein>
<dbReference type="RefSeq" id="WP_120108238.1">
    <property type="nucleotide sequence ID" value="NZ_QXQB01000001.1"/>
</dbReference>
<proteinExistence type="predicted"/>
<organism evidence="3 4">
    <name type="scientific">Paenibacillus pinisoli</name>
    <dbReference type="NCBI Taxonomy" id="1276110"/>
    <lineage>
        <taxon>Bacteria</taxon>
        <taxon>Bacillati</taxon>
        <taxon>Bacillota</taxon>
        <taxon>Bacilli</taxon>
        <taxon>Bacillales</taxon>
        <taxon>Paenibacillaceae</taxon>
        <taxon>Paenibacillus</taxon>
    </lineage>
</organism>
<accession>A0A3A6Q2J3</accession>
<evidence type="ECO:0000256" key="1">
    <source>
        <dbReference type="SAM" id="Phobius"/>
    </source>
</evidence>
<dbReference type="InterPro" id="IPR031564">
    <property type="entry name" value="Flp1-like"/>
</dbReference>
<feature type="domain" description="Putative Flagellin Flp1-like" evidence="2">
    <location>
        <begin position="11"/>
        <end position="57"/>
    </location>
</feature>
<evidence type="ECO:0000259" key="2">
    <source>
        <dbReference type="Pfam" id="PF16982"/>
    </source>
</evidence>
<sequence>MRAIAVRMKGFWRKEDGIGTLEIILIIAVIIVIAIIFKDWIIELIDSLLGKADKEAHQIFER</sequence>
<keyword evidence="4" id="KW-1185">Reference proteome</keyword>
<feature type="transmembrane region" description="Helical" evidence="1">
    <location>
        <begin position="21"/>
        <end position="41"/>
    </location>
</feature>
<dbReference type="Pfam" id="PF16982">
    <property type="entry name" value="Flp1_like"/>
    <property type="match status" value="1"/>
</dbReference>
<evidence type="ECO:0000313" key="4">
    <source>
        <dbReference type="Proteomes" id="UP000267798"/>
    </source>
</evidence>
<keyword evidence="1" id="KW-0812">Transmembrane</keyword>
<reference evidence="3 4" key="1">
    <citation type="submission" date="2018-09" db="EMBL/GenBank/DDBJ databases">
        <title>Paenibacillus aracenensis nov. sp. isolated from a cave in southern Spain.</title>
        <authorList>
            <person name="Jurado V."/>
            <person name="Gutierrez-Patricio S."/>
            <person name="Gonzalez-Pimentel J.L."/>
            <person name="Miller A.Z."/>
            <person name="Laiz L."/>
            <person name="Saiz-Jimenez C."/>
        </authorList>
    </citation>
    <scope>NUCLEOTIDE SEQUENCE [LARGE SCALE GENOMIC DNA]</scope>
    <source>
        <strain evidence="3 4">JCM 19203</strain>
    </source>
</reference>
<comment type="caution">
    <text evidence="3">The sequence shown here is derived from an EMBL/GenBank/DDBJ whole genome shotgun (WGS) entry which is preliminary data.</text>
</comment>
<gene>
    <name evidence="3" type="ORF">D3P09_06810</name>
</gene>
<evidence type="ECO:0000313" key="3">
    <source>
        <dbReference type="EMBL" id="RJX41663.1"/>
    </source>
</evidence>
<dbReference type="AlphaFoldDB" id="A0A3A6Q2J3"/>
<name>A0A3A6Q2J3_9BACL</name>